<evidence type="ECO:0000313" key="3">
    <source>
        <dbReference type="Proteomes" id="UP000676565"/>
    </source>
</evidence>
<feature type="chain" id="PRO_5045718761" evidence="1">
    <location>
        <begin position="26"/>
        <end position="122"/>
    </location>
</feature>
<proteinExistence type="predicted"/>
<evidence type="ECO:0000313" key="2">
    <source>
        <dbReference type="EMBL" id="MBP3959168.1"/>
    </source>
</evidence>
<reference evidence="2 3" key="1">
    <citation type="submission" date="2021-04" db="EMBL/GenBank/DDBJ databases">
        <authorList>
            <person name="Ivanova A."/>
        </authorList>
    </citation>
    <scope>NUCLEOTIDE SEQUENCE [LARGE SCALE GENOMIC DNA]</scope>
    <source>
        <strain evidence="2 3">G18</strain>
    </source>
</reference>
<dbReference type="RefSeq" id="WP_210659726.1">
    <property type="nucleotide sequence ID" value="NZ_JAGKQQ010000001.1"/>
</dbReference>
<feature type="signal peptide" evidence="1">
    <location>
        <begin position="1"/>
        <end position="25"/>
    </location>
</feature>
<evidence type="ECO:0000256" key="1">
    <source>
        <dbReference type="SAM" id="SignalP"/>
    </source>
</evidence>
<dbReference type="Proteomes" id="UP000676565">
    <property type="component" value="Unassembled WGS sequence"/>
</dbReference>
<dbReference type="EMBL" id="JAGKQQ010000001">
    <property type="protein sequence ID" value="MBP3959168.1"/>
    <property type="molecule type" value="Genomic_DNA"/>
</dbReference>
<comment type="caution">
    <text evidence="2">The sequence shown here is derived from an EMBL/GenBank/DDBJ whole genome shotgun (WGS) entry which is preliminary data.</text>
</comment>
<keyword evidence="1" id="KW-0732">Signal</keyword>
<organism evidence="2 3">
    <name type="scientific">Gemmata palustris</name>
    <dbReference type="NCBI Taxonomy" id="2822762"/>
    <lineage>
        <taxon>Bacteria</taxon>
        <taxon>Pseudomonadati</taxon>
        <taxon>Planctomycetota</taxon>
        <taxon>Planctomycetia</taxon>
        <taxon>Gemmatales</taxon>
        <taxon>Gemmataceae</taxon>
        <taxon>Gemmata</taxon>
    </lineage>
</organism>
<protein>
    <submittedName>
        <fullName evidence="2">Uncharacterized protein</fullName>
    </submittedName>
</protein>
<keyword evidence="3" id="KW-1185">Reference proteome</keyword>
<name>A0ABS5BZN0_9BACT</name>
<gene>
    <name evidence="2" type="ORF">J8F10_28320</name>
</gene>
<sequence length="122" mass="13137">MRVKALVLAAAVTAGLFCTANSADAQYRYRNGRSYSYVAPTYYAPTYTAPIYTPPTYNGVVGVGSYTPLGGTSMVVPGGYSSSYYNPTYSYPAYSYPTYSGFSSGGVYAAPSGAWRGRGWRW</sequence>
<accession>A0ABS5BZN0</accession>